<protein>
    <submittedName>
        <fullName evidence="1">DUF4936 family protein</fullName>
    </submittedName>
</protein>
<evidence type="ECO:0000313" key="1">
    <source>
        <dbReference type="EMBL" id="MBZ2210010.1"/>
    </source>
</evidence>
<keyword evidence="2" id="KW-1185">Reference proteome</keyword>
<reference evidence="1 2" key="1">
    <citation type="submission" date="2021-08" db="EMBL/GenBank/DDBJ databases">
        <title>Massilia sp. R798.</title>
        <authorList>
            <person name="Baek J.H."/>
            <person name="Jung H.S."/>
            <person name="Kim K.R."/>
            <person name="Jeon C.O."/>
        </authorList>
    </citation>
    <scope>NUCLEOTIDE SEQUENCE [LARGE SCALE GENOMIC DNA]</scope>
    <source>
        <strain evidence="1 2">R798</strain>
    </source>
</reference>
<dbReference type="RefSeq" id="WP_223471142.1">
    <property type="nucleotide sequence ID" value="NZ_JAFBIL020000011.1"/>
</dbReference>
<comment type="caution">
    <text evidence="1">The sequence shown here is derived from an EMBL/GenBank/DDBJ whole genome shotgun (WGS) entry which is preliminary data.</text>
</comment>
<evidence type="ECO:0000313" key="2">
    <source>
        <dbReference type="Proteomes" id="UP000809349"/>
    </source>
</evidence>
<dbReference type="Pfam" id="PF16290">
    <property type="entry name" value="DUF4936"/>
    <property type="match status" value="1"/>
</dbReference>
<dbReference type="EMBL" id="JAFBIL020000011">
    <property type="protein sequence ID" value="MBZ2210010.1"/>
    <property type="molecule type" value="Genomic_DNA"/>
</dbReference>
<dbReference type="Proteomes" id="UP000809349">
    <property type="component" value="Unassembled WGS sequence"/>
</dbReference>
<name>A0ABS7SVQ3_9BURK</name>
<proteinExistence type="predicted"/>
<gene>
    <name evidence="1" type="ORF">I4X03_022330</name>
</gene>
<organism evidence="1 2">
    <name type="scientific">Massilia soli</name>
    <dbReference type="NCBI Taxonomy" id="2792854"/>
    <lineage>
        <taxon>Bacteria</taxon>
        <taxon>Pseudomonadati</taxon>
        <taxon>Pseudomonadota</taxon>
        <taxon>Betaproteobacteria</taxon>
        <taxon>Burkholderiales</taxon>
        <taxon>Oxalobacteraceae</taxon>
        <taxon>Telluria group</taxon>
        <taxon>Massilia</taxon>
    </lineage>
</organism>
<accession>A0ABS7SVQ3</accession>
<sequence length="96" mass="10847">MRDLYIYYKVSDRHADALELRLRMMQAELGALTGVYGDIKRRPDSRDGLQTWMEIYLATGDGFDAALAAAERDASLSELIEGDRRVEVFMDLSPCA</sequence>
<dbReference type="InterPro" id="IPR032556">
    <property type="entry name" value="DUF4936"/>
</dbReference>